<feature type="region of interest" description="Disordered" evidence="1">
    <location>
        <begin position="130"/>
        <end position="164"/>
    </location>
</feature>
<dbReference type="Proteomes" id="UP000886130">
    <property type="component" value="Unassembled WGS sequence"/>
</dbReference>
<dbReference type="GO" id="GO:0005694">
    <property type="term" value="C:chromosome"/>
    <property type="evidence" value="ECO:0007669"/>
    <property type="project" value="TreeGrafter"/>
</dbReference>
<proteinExistence type="predicted"/>
<dbReference type="EMBL" id="DRTM01000044">
    <property type="protein sequence ID" value="HHE75609.1"/>
    <property type="molecule type" value="Genomic_DNA"/>
</dbReference>
<feature type="compositionally biased region" description="Basic and acidic residues" evidence="1">
    <location>
        <begin position="138"/>
        <end position="164"/>
    </location>
</feature>
<dbReference type="PANTHER" id="PTHR33375">
    <property type="entry name" value="CHROMOSOME-PARTITIONING PROTEIN PARB-RELATED"/>
    <property type="match status" value="1"/>
</dbReference>
<evidence type="ECO:0000313" key="3">
    <source>
        <dbReference type="EMBL" id="HHE75609.1"/>
    </source>
</evidence>
<gene>
    <name evidence="3" type="ORF">ENL31_00595</name>
</gene>
<dbReference type="InterPro" id="IPR050336">
    <property type="entry name" value="Chromosome_partition/occlusion"/>
</dbReference>
<dbReference type="PANTHER" id="PTHR33375:SF1">
    <property type="entry name" value="CHROMOSOME-PARTITIONING PROTEIN PARB-RELATED"/>
    <property type="match status" value="1"/>
</dbReference>
<dbReference type="GO" id="GO:0045881">
    <property type="term" value="P:positive regulation of sporulation resulting in formation of a cellular spore"/>
    <property type="evidence" value="ECO:0007669"/>
    <property type="project" value="TreeGrafter"/>
</dbReference>
<dbReference type="GO" id="GO:0007059">
    <property type="term" value="P:chromosome segregation"/>
    <property type="evidence" value="ECO:0007669"/>
    <property type="project" value="TreeGrafter"/>
</dbReference>
<dbReference type="Gene3D" id="3.90.1530.10">
    <property type="entry name" value="Conserved hypothetical protein from pyrococcus furiosus pfu- 392566-001, ParB domain"/>
    <property type="match status" value="1"/>
</dbReference>
<dbReference type="AlphaFoldDB" id="A0A7J3T8P5"/>
<dbReference type="InterPro" id="IPR036086">
    <property type="entry name" value="ParB/Sulfiredoxin_sf"/>
</dbReference>
<reference evidence="3" key="1">
    <citation type="journal article" date="2020" name="mSystems">
        <title>Genome- and Community-Level Interaction Insights into Carbon Utilization and Element Cycling Functions of Hydrothermarchaeota in Hydrothermal Sediment.</title>
        <authorList>
            <person name="Zhou Z."/>
            <person name="Liu Y."/>
            <person name="Xu W."/>
            <person name="Pan J."/>
            <person name="Luo Z.H."/>
            <person name="Li M."/>
        </authorList>
    </citation>
    <scope>NUCLEOTIDE SEQUENCE [LARGE SCALE GENOMIC DNA]</scope>
    <source>
        <strain evidence="3">HyVt-85</strain>
    </source>
</reference>
<organism evidence="3">
    <name type="scientific">Candidatus Aciduliprofundum boonei</name>
    <dbReference type="NCBI Taxonomy" id="379547"/>
    <lineage>
        <taxon>Archaea</taxon>
        <taxon>Methanobacteriati</taxon>
        <taxon>Thermoplasmatota</taxon>
        <taxon>DHVE2 group</taxon>
        <taxon>Candidatus Aciduliprofundum</taxon>
    </lineage>
</organism>
<sequence length="263" mass="30829">MEDKIKINHLKENGVYKTIMPAPNADDYDTLKDSIKKYGIKVPIVVNKDYEIIDGYSRYKIAKEIGLKKIPCKVISFKDKFEEREYVILANLHRRHLNNAQKAEIGLKLLEIEEERARERQKELGQQLGKLGGRGVKKGTEKYEEKKRELMEKAEEQEREREKTLVPTLAQGFSEERKEGKAIEIVAEKVGIGKETLRKAKKIKEKAEKDERIKKYWEEAKKGKKSINSVYKIIEREEKIKRLEEKIKEMPKLEGKYQVIVID</sequence>
<protein>
    <recommendedName>
        <fullName evidence="2">ParB-like N-terminal domain-containing protein</fullName>
    </recommendedName>
</protein>
<dbReference type="InterPro" id="IPR003115">
    <property type="entry name" value="ParB_N"/>
</dbReference>
<feature type="domain" description="ParB-like N-terminal" evidence="2">
    <location>
        <begin position="3"/>
        <end position="92"/>
    </location>
</feature>
<evidence type="ECO:0000259" key="2">
    <source>
        <dbReference type="SMART" id="SM00470"/>
    </source>
</evidence>
<name>A0A7J3T8P5_9ARCH</name>
<accession>A0A7J3T8P5</accession>
<dbReference type="Pfam" id="PF02195">
    <property type="entry name" value="ParB_N"/>
    <property type="match status" value="1"/>
</dbReference>
<dbReference type="SMART" id="SM00470">
    <property type="entry name" value="ParB"/>
    <property type="match status" value="1"/>
</dbReference>
<comment type="caution">
    <text evidence="3">The sequence shown here is derived from an EMBL/GenBank/DDBJ whole genome shotgun (WGS) entry which is preliminary data.</text>
</comment>
<dbReference type="SUPFAM" id="SSF110849">
    <property type="entry name" value="ParB/Sulfiredoxin"/>
    <property type="match status" value="1"/>
</dbReference>
<feature type="non-terminal residue" evidence="3">
    <location>
        <position position="263"/>
    </location>
</feature>
<evidence type="ECO:0000256" key="1">
    <source>
        <dbReference type="SAM" id="MobiDB-lite"/>
    </source>
</evidence>